<proteinExistence type="predicted"/>
<organism evidence="2">
    <name type="scientific">marine metagenome</name>
    <dbReference type="NCBI Taxonomy" id="408172"/>
    <lineage>
        <taxon>unclassified sequences</taxon>
        <taxon>metagenomes</taxon>
        <taxon>ecological metagenomes</taxon>
    </lineage>
</organism>
<feature type="compositionally biased region" description="Polar residues" evidence="1">
    <location>
        <begin position="48"/>
        <end position="60"/>
    </location>
</feature>
<protein>
    <submittedName>
        <fullName evidence="2">Uncharacterized protein</fullName>
    </submittedName>
</protein>
<gene>
    <name evidence="2" type="ORF">METZ01_LOCUS69366</name>
</gene>
<feature type="region of interest" description="Disordered" evidence="1">
    <location>
        <begin position="37"/>
        <end position="60"/>
    </location>
</feature>
<dbReference type="AlphaFoldDB" id="A0A381TK78"/>
<reference evidence="2" key="1">
    <citation type="submission" date="2018-05" db="EMBL/GenBank/DDBJ databases">
        <authorList>
            <person name="Lanie J.A."/>
            <person name="Ng W.-L."/>
            <person name="Kazmierczak K.M."/>
            <person name="Andrzejewski T.M."/>
            <person name="Davidsen T.M."/>
            <person name="Wayne K.J."/>
            <person name="Tettelin H."/>
            <person name="Glass J.I."/>
            <person name="Rusch D."/>
            <person name="Podicherti R."/>
            <person name="Tsui H.-C.T."/>
            <person name="Winkler M.E."/>
        </authorList>
    </citation>
    <scope>NUCLEOTIDE SEQUENCE</scope>
</reference>
<accession>A0A381TK78</accession>
<evidence type="ECO:0000256" key="1">
    <source>
        <dbReference type="SAM" id="MobiDB-lite"/>
    </source>
</evidence>
<dbReference type="EMBL" id="UINC01004739">
    <property type="protein sequence ID" value="SVA16512.1"/>
    <property type="molecule type" value="Genomic_DNA"/>
</dbReference>
<sequence>MKGNYLKKTSLRKLRPSAAFADAAPIKDSFRACPLFESSSSQSRNRDSPTPQSRNYYAET</sequence>
<evidence type="ECO:0000313" key="2">
    <source>
        <dbReference type="EMBL" id="SVA16512.1"/>
    </source>
</evidence>
<name>A0A381TK78_9ZZZZ</name>